<dbReference type="PROSITE" id="PS51257">
    <property type="entry name" value="PROKAR_LIPOPROTEIN"/>
    <property type="match status" value="1"/>
</dbReference>
<dbReference type="InterPro" id="IPR044058">
    <property type="entry name" value="Lipoprotein_23"/>
</dbReference>
<keyword evidence="3" id="KW-1185">Reference proteome</keyword>
<organism evidence="2 3">
    <name type="scientific">Crossiella equi</name>
    <dbReference type="NCBI Taxonomy" id="130796"/>
    <lineage>
        <taxon>Bacteria</taxon>
        <taxon>Bacillati</taxon>
        <taxon>Actinomycetota</taxon>
        <taxon>Actinomycetes</taxon>
        <taxon>Pseudonocardiales</taxon>
        <taxon>Pseudonocardiaceae</taxon>
        <taxon>Crossiella</taxon>
    </lineage>
</organism>
<proteinExistence type="predicted"/>
<dbReference type="Pfam" id="PF18966">
    <property type="entry name" value="Lipoprotein_23"/>
    <property type="match status" value="1"/>
</dbReference>
<accession>A0ABS5A9P6</accession>
<reference evidence="2 3" key="1">
    <citation type="submission" date="2021-03" db="EMBL/GenBank/DDBJ databases">
        <title>Sequencing the genomes of 1000 actinobacteria strains.</title>
        <authorList>
            <person name="Klenk H.-P."/>
        </authorList>
    </citation>
    <scope>NUCLEOTIDE SEQUENCE [LARGE SCALE GENOMIC DNA]</scope>
    <source>
        <strain evidence="2 3">DSM 44580</strain>
    </source>
</reference>
<gene>
    <name evidence="2" type="ORF">JOF53_002181</name>
</gene>
<sequence length="225" mass="22670">MTSRFHAPLGAVLLAALAVAGCGGQGGQAPAGTTPAASSAAATSSAAGPAARTGAPWFDEVRAATGAGQVSSACAKLPVDFEVAKAYVPKEVTEAAKIPALGQKGPFTLACEIDAKPAGNLGFLRVWAADKALAGKAGLDGFLAAVKGAAKVDSRDYPVGGVTTLEATYVTPDPLEDGKERDQRVLVVPLTATTLVLELGGLDSDESKEMLPAFVLARQTLKPKA</sequence>
<protein>
    <recommendedName>
        <fullName evidence="4">Lipoprotein</fullName>
    </recommendedName>
</protein>
<evidence type="ECO:0000313" key="2">
    <source>
        <dbReference type="EMBL" id="MBP2473309.1"/>
    </source>
</evidence>
<dbReference type="Proteomes" id="UP001519363">
    <property type="component" value="Unassembled WGS sequence"/>
</dbReference>
<name>A0ABS5A9P6_9PSEU</name>
<evidence type="ECO:0000256" key="1">
    <source>
        <dbReference type="SAM" id="SignalP"/>
    </source>
</evidence>
<keyword evidence="1" id="KW-0732">Signal</keyword>
<feature type="signal peptide" evidence="1">
    <location>
        <begin position="1"/>
        <end position="20"/>
    </location>
</feature>
<feature type="chain" id="PRO_5045992812" description="Lipoprotein" evidence="1">
    <location>
        <begin position="21"/>
        <end position="225"/>
    </location>
</feature>
<dbReference type="RefSeq" id="WP_086783935.1">
    <property type="nucleotide sequence ID" value="NZ_JAGIOO010000001.1"/>
</dbReference>
<evidence type="ECO:0000313" key="3">
    <source>
        <dbReference type="Proteomes" id="UP001519363"/>
    </source>
</evidence>
<comment type="caution">
    <text evidence="2">The sequence shown here is derived from an EMBL/GenBank/DDBJ whole genome shotgun (WGS) entry which is preliminary data.</text>
</comment>
<evidence type="ECO:0008006" key="4">
    <source>
        <dbReference type="Google" id="ProtNLM"/>
    </source>
</evidence>
<dbReference type="EMBL" id="JAGIOO010000001">
    <property type="protein sequence ID" value="MBP2473309.1"/>
    <property type="molecule type" value="Genomic_DNA"/>
</dbReference>